<evidence type="ECO:0000259" key="15">
    <source>
        <dbReference type="PROSITE" id="PS51084"/>
    </source>
</evidence>
<comment type="similarity">
    <text evidence="8">In the N-terminal section; belongs to the UPF0012 family.</text>
</comment>
<dbReference type="InterPro" id="IPR011146">
    <property type="entry name" value="HIT-like"/>
</dbReference>
<evidence type="ECO:0000256" key="7">
    <source>
        <dbReference type="ARBA" id="ARBA00057461"/>
    </source>
</evidence>
<organism evidence="16">
    <name type="scientific">Arion vulgaris</name>
    <dbReference type="NCBI Taxonomy" id="1028688"/>
    <lineage>
        <taxon>Eukaryota</taxon>
        <taxon>Metazoa</taxon>
        <taxon>Spiralia</taxon>
        <taxon>Lophotrochozoa</taxon>
        <taxon>Mollusca</taxon>
        <taxon>Gastropoda</taxon>
        <taxon>Heterobranchia</taxon>
        <taxon>Euthyneura</taxon>
        <taxon>Panpulmonata</taxon>
        <taxon>Eupulmonata</taxon>
        <taxon>Stylommatophora</taxon>
        <taxon>Helicina</taxon>
        <taxon>Arionoidea</taxon>
        <taxon>Arionidae</taxon>
        <taxon>Arion</taxon>
    </lineage>
</organism>
<evidence type="ECO:0000256" key="3">
    <source>
        <dbReference type="ARBA" id="ARBA00022741"/>
    </source>
</evidence>
<evidence type="ECO:0000256" key="8">
    <source>
        <dbReference type="ARBA" id="ARBA00061127"/>
    </source>
</evidence>
<evidence type="ECO:0000256" key="2">
    <source>
        <dbReference type="ARBA" id="ARBA00011881"/>
    </source>
</evidence>
<dbReference type="InterPro" id="IPR019808">
    <property type="entry name" value="Histidine_triad_CS"/>
</dbReference>
<feature type="active site" description="Tele-AMP-histidine intermediate" evidence="9">
    <location>
        <position position="438"/>
    </location>
</feature>
<dbReference type="EMBL" id="HACG01033985">
    <property type="protein sequence ID" value="CEK80850.1"/>
    <property type="molecule type" value="Transcribed_RNA"/>
</dbReference>
<dbReference type="GO" id="GO:0000166">
    <property type="term" value="F:nucleotide binding"/>
    <property type="evidence" value="ECO:0007669"/>
    <property type="project" value="UniProtKB-KW"/>
</dbReference>
<name>A0A0B7ALN2_9EUPU</name>
<dbReference type="InterPro" id="IPR036265">
    <property type="entry name" value="HIT-like_sf"/>
</dbReference>
<dbReference type="PANTHER" id="PTHR23088">
    <property type="entry name" value="NITRILASE-RELATED"/>
    <property type="match status" value="1"/>
</dbReference>
<dbReference type="GO" id="GO:0006139">
    <property type="term" value="P:nucleobase-containing compound metabolic process"/>
    <property type="evidence" value="ECO:0007669"/>
    <property type="project" value="TreeGrafter"/>
</dbReference>
<dbReference type="SUPFAM" id="SSF56317">
    <property type="entry name" value="Carbon-nitrogen hydrolase"/>
    <property type="match status" value="1"/>
</dbReference>
<feature type="binding site" evidence="10">
    <location>
        <position position="369"/>
    </location>
    <ligand>
        <name>substrate</name>
    </ligand>
</feature>
<reference evidence="16" key="1">
    <citation type="submission" date="2014-12" db="EMBL/GenBank/DDBJ databases">
        <title>Insight into the proteome of Arion vulgaris.</title>
        <authorList>
            <person name="Aradska J."/>
            <person name="Bulat T."/>
            <person name="Smidak R."/>
            <person name="Sarate P."/>
            <person name="Gangsoo J."/>
            <person name="Sialana F."/>
            <person name="Bilban M."/>
            <person name="Lubec G."/>
        </authorList>
    </citation>
    <scope>NUCLEOTIDE SEQUENCE</scope>
    <source>
        <tissue evidence="16">Skin</tissue>
    </source>
</reference>
<evidence type="ECO:0000256" key="11">
    <source>
        <dbReference type="PIRSR" id="PIRSR639383-3"/>
    </source>
</evidence>
<dbReference type="Pfam" id="PF00795">
    <property type="entry name" value="CN_hydrolase"/>
    <property type="match status" value="1"/>
</dbReference>
<accession>A0A0B7ALN2</accession>
<comment type="catalytic activity">
    <reaction evidence="6 13">
        <text>P(1),P(3)-bis(5'-adenosyl) triphosphate + H2O = AMP + ADP + 2 H(+)</text>
        <dbReference type="Rhea" id="RHEA:13893"/>
        <dbReference type="ChEBI" id="CHEBI:15377"/>
        <dbReference type="ChEBI" id="CHEBI:15378"/>
        <dbReference type="ChEBI" id="CHEBI:58529"/>
        <dbReference type="ChEBI" id="CHEBI:456215"/>
        <dbReference type="ChEBI" id="CHEBI:456216"/>
        <dbReference type="EC" id="3.6.1.29"/>
    </reaction>
</comment>
<dbReference type="PROSITE" id="PS51084">
    <property type="entry name" value="HIT_2"/>
    <property type="match status" value="1"/>
</dbReference>
<dbReference type="PROSITE" id="PS01227">
    <property type="entry name" value="UPF0012"/>
    <property type="match status" value="1"/>
</dbReference>
<dbReference type="SUPFAM" id="SSF54197">
    <property type="entry name" value="HIT-like"/>
    <property type="match status" value="1"/>
</dbReference>
<feature type="binding site" evidence="10">
    <location>
        <position position="440"/>
    </location>
    <ligand>
        <name>substrate</name>
    </ligand>
</feature>
<evidence type="ECO:0000256" key="12">
    <source>
        <dbReference type="PROSITE-ProRule" id="PRU00464"/>
    </source>
</evidence>
<dbReference type="Gene3D" id="3.60.110.10">
    <property type="entry name" value="Carbon-nitrogen hydrolase"/>
    <property type="match status" value="1"/>
</dbReference>
<dbReference type="GO" id="GO:0016811">
    <property type="term" value="F:hydrolase activity, acting on carbon-nitrogen (but not peptide) bonds, in linear amides"/>
    <property type="evidence" value="ECO:0007669"/>
    <property type="project" value="InterPro"/>
</dbReference>
<evidence type="ECO:0000256" key="5">
    <source>
        <dbReference type="ARBA" id="ARBA00023268"/>
    </source>
</evidence>
<dbReference type="FunFam" id="3.60.110.10:FF:000005">
    <property type="entry name" value="nitrilase homolog 1 isoform X1"/>
    <property type="match status" value="1"/>
</dbReference>
<dbReference type="PROSITE" id="PS50263">
    <property type="entry name" value="CN_HYDROLASE"/>
    <property type="match status" value="1"/>
</dbReference>
<feature type="short sequence motif" description="Histidine triad motif" evidence="12">
    <location>
        <begin position="436"/>
        <end position="440"/>
    </location>
</feature>
<evidence type="ECO:0000256" key="4">
    <source>
        <dbReference type="ARBA" id="ARBA00022801"/>
    </source>
</evidence>
<feature type="binding site" evidence="10">
    <location>
        <begin position="431"/>
        <end position="434"/>
    </location>
    <ligand>
        <name>substrate</name>
    </ligand>
</feature>
<dbReference type="PROSITE" id="PS00892">
    <property type="entry name" value="HIT_1"/>
    <property type="match status" value="1"/>
</dbReference>
<gene>
    <name evidence="16" type="primary">ORF123021</name>
</gene>
<dbReference type="EC" id="3.6.1.29" evidence="13"/>
<comment type="subunit">
    <text evidence="2">Homotetramer.</text>
</comment>
<dbReference type="Pfam" id="PF01230">
    <property type="entry name" value="HIT"/>
    <property type="match status" value="1"/>
</dbReference>
<dbReference type="PANTHER" id="PTHR23088:SF27">
    <property type="entry name" value="DEAMINATED GLUTATHIONE AMIDASE"/>
    <property type="match status" value="1"/>
</dbReference>
<dbReference type="InterPro" id="IPR036526">
    <property type="entry name" value="C-N_Hydrolase_sf"/>
</dbReference>
<evidence type="ECO:0000259" key="14">
    <source>
        <dbReference type="PROSITE" id="PS50263"/>
    </source>
</evidence>
<comment type="function">
    <text evidence="7">Cleaves A-5'-PPP-5'A to yield AMP and ADP.</text>
</comment>
<dbReference type="InterPro" id="IPR045254">
    <property type="entry name" value="Nit1/2_C-N_Hydrolase"/>
</dbReference>
<feature type="domain" description="CN hydrolase" evidence="14">
    <location>
        <begin position="53"/>
        <end position="303"/>
    </location>
</feature>
<evidence type="ECO:0000256" key="13">
    <source>
        <dbReference type="RuleBase" id="RU366076"/>
    </source>
</evidence>
<keyword evidence="5" id="KW-0511">Multifunctional enzyme</keyword>
<dbReference type="CDD" id="cd01275">
    <property type="entry name" value="FHIT"/>
    <property type="match status" value="1"/>
</dbReference>
<keyword evidence="3 13" id="KW-0547">Nucleotide-binding</keyword>
<dbReference type="InterPro" id="IPR039383">
    <property type="entry name" value="FHIT"/>
</dbReference>
<keyword evidence="4 13" id="KW-0378">Hydrolase</keyword>
<protein>
    <recommendedName>
        <fullName evidence="13">Bis(5'-adenosyl)-triphosphatase</fullName>
        <ecNumber evidence="13">3.6.1.29</ecNumber>
    </recommendedName>
</protein>
<dbReference type="Gene3D" id="3.30.428.10">
    <property type="entry name" value="HIT-like"/>
    <property type="match status" value="1"/>
</dbReference>
<dbReference type="InterPro" id="IPR001110">
    <property type="entry name" value="UPF0012_CS"/>
</dbReference>
<dbReference type="GO" id="GO:0047710">
    <property type="term" value="F:bis(5'-adenosyl)-triphosphatase activity"/>
    <property type="evidence" value="ECO:0007669"/>
    <property type="project" value="UniProtKB-UniRule"/>
</dbReference>
<evidence type="ECO:0000256" key="10">
    <source>
        <dbReference type="PIRSR" id="PIRSR639383-2"/>
    </source>
</evidence>
<evidence type="ECO:0000256" key="9">
    <source>
        <dbReference type="PIRSR" id="PIRSR639383-1"/>
    </source>
</evidence>
<evidence type="ECO:0000256" key="1">
    <source>
        <dbReference type="ARBA" id="ARBA00001936"/>
    </source>
</evidence>
<feature type="domain" description="HIT" evidence="15">
    <location>
        <begin position="343"/>
        <end position="451"/>
    </location>
</feature>
<feature type="binding site" evidence="10">
    <location>
        <position position="425"/>
    </location>
    <ligand>
        <name>substrate</name>
    </ligand>
</feature>
<dbReference type="CDD" id="cd07572">
    <property type="entry name" value="nit"/>
    <property type="match status" value="1"/>
</dbReference>
<comment type="cofactor">
    <cofactor evidence="1 13">
        <name>Mn(2+)</name>
        <dbReference type="ChEBI" id="CHEBI:29035"/>
    </cofactor>
</comment>
<sequence>MTILFKLNFLKDISVRTLSSFVISKMLSASSSSANLHITHHNHTKTGDGNKKVLVGLCQMNATANKADNLQVILELIGAATARGAQMVFLPEACDYIGESKNQSVECSEPLDANFIHQCQKAAIRNKVWLSIGGFHQKPHENEKSKLLNTHVIMDSEGNVVATYDKAHLFDLDIPGKVHLCESDYVIPGKKIVPPVQTPVGRIGLLTCYDVRFPEMSLALVQQGAQILTYPSAFTQTTGMAHWESLLRARAIETQCYVIASAQTGKHNPKRSSYGHAMVVDPWGAIIAQCSEGTGVCVAELDLEYLERVRSEMPVRQHRRTDLYGRVDALESQISTIPPEESSSYQFGHIKITSNQVIYHSALSYAVVNIKPVVPGHVMVIPLRAAAEFSELSPAEVTDLFLTVQRVDNVVRKHFGTTSSTIAIQNGADSGQTVRHVHVHILPRKPGDFKENDDVYRQLESHDKGWTPSTKLRSLEEMAEEAAKLRKYFYNS</sequence>
<feature type="site" description="Important for induction of apoptosis" evidence="11">
    <location>
        <position position="456"/>
    </location>
</feature>
<proteinExistence type="inferred from homology"/>
<evidence type="ECO:0000256" key="6">
    <source>
        <dbReference type="ARBA" id="ARBA00047780"/>
    </source>
</evidence>
<dbReference type="FunFam" id="3.30.428.10:FF:000011">
    <property type="entry name" value="Fragile histidine triad"/>
    <property type="match status" value="1"/>
</dbReference>
<dbReference type="AlphaFoldDB" id="A0A0B7ALN2"/>
<evidence type="ECO:0000313" key="16">
    <source>
        <dbReference type="EMBL" id="CEK80850.1"/>
    </source>
</evidence>
<dbReference type="InterPro" id="IPR003010">
    <property type="entry name" value="C-N_Hydrolase"/>
</dbReference>